<protein>
    <submittedName>
        <fullName evidence="2">Uncharacterized protein</fullName>
    </submittedName>
</protein>
<feature type="compositionally biased region" description="Acidic residues" evidence="1">
    <location>
        <begin position="153"/>
        <end position="164"/>
    </location>
</feature>
<dbReference type="AlphaFoldDB" id="A0A2T7DF32"/>
<proteinExistence type="predicted"/>
<dbReference type="Proteomes" id="UP000244336">
    <property type="component" value="Chromosome 5"/>
</dbReference>
<gene>
    <name evidence="2" type="ORF">GQ55_5G111600</name>
</gene>
<feature type="compositionally biased region" description="Polar residues" evidence="1">
    <location>
        <begin position="140"/>
        <end position="150"/>
    </location>
</feature>
<organism evidence="2 3">
    <name type="scientific">Panicum hallii var. hallii</name>
    <dbReference type="NCBI Taxonomy" id="1504633"/>
    <lineage>
        <taxon>Eukaryota</taxon>
        <taxon>Viridiplantae</taxon>
        <taxon>Streptophyta</taxon>
        <taxon>Embryophyta</taxon>
        <taxon>Tracheophyta</taxon>
        <taxon>Spermatophyta</taxon>
        <taxon>Magnoliopsida</taxon>
        <taxon>Liliopsida</taxon>
        <taxon>Poales</taxon>
        <taxon>Poaceae</taxon>
        <taxon>PACMAD clade</taxon>
        <taxon>Panicoideae</taxon>
        <taxon>Panicodae</taxon>
        <taxon>Paniceae</taxon>
        <taxon>Panicinae</taxon>
        <taxon>Panicum</taxon>
        <taxon>Panicum sect. Panicum</taxon>
    </lineage>
</organism>
<keyword evidence="3" id="KW-1185">Reference proteome</keyword>
<evidence type="ECO:0000313" key="2">
    <source>
        <dbReference type="EMBL" id="PUZ54202.1"/>
    </source>
</evidence>
<evidence type="ECO:0000256" key="1">
    <source>
        <dbReference type="SAM" id="MobiDB-lite"/>
    </source>
</evidence>
<accession>A0A2T7DF32</accession>
<feature type="region of interest" description="Disordered" evidence="1">
    <location>
        <begin position="131"/>
        <end position="179"/>
    </location>
</feature>
<reference evidence="2 3" key="1">
    <citation type="submission" date="2018-04" db="EMBL/GenBank/DDBJ databases">
        <title>WGS assembly of Panicum hallii var. hallii HAL2.</title>
        <authorList>
            <person name="Lovell J."/>
            <person name="Jenkins J."/>
            <person name="Lowry D."/>
            <person name="Mamidi S."/>
            <person name="Sreedasyam A."/>
            <person name="Weng X."/>
            <person name="Barry K."/>
            <person name="Bonette J."/>
            <person name="Campitelli B."/>
            <person name="Daum C."/>
            <person name="Gordon S."/>
            <person name="Gould B."/>
            <person name="Lipzen A."/>
            <person name="MacQueen A."/>
            <person name="Palacio-Mejia J."/>
            <person name="Plott C."/>
            <person name="Shakirov E."/>
            <person name="Shu S."/>
            <person name="Yoshinaga Y."/>
            <person name="Zane M."/>
            <person name="Rokhsar D."/>
            <person name="Grimwood J."/>
            <person name="Schmutz J."/>
            <person name="Juenger T."/>
        </authorList>
    </citation>
    <scope>NUCLEOTIDE SEQUENCE [LARGE SCALE GENOMIC DNA]</scope>
    <source>
        <strain evidence="3">cv. HAL2</strain>
    </source>
</reference>
<name>A0A2T7DF32_9POAL</name>
<feature type="compositionally biased region" description="Polar residues" evidence="1">
    <location>
        <begin position="167"/>
        <end position="179"/>
    </location>
</feature>
<sequence>MDRGGNDGYPEYLLQPDPATCFDLFSQAVFSDPVIHGPQRDMAALDLNSQMDFPYMDQYQQIHQPALGSGGATMRIPPVRLQCAARSARDGRGGGRVGEGIARSWDFGAHPRGHGIGGHGADSCGYVRGSRVGPRAARSGSDSAGPTGSNVADDWDGDDDDVEEVAQGSSNVSLSFTSH</sequence>
<dbReference type="EMBL" id="CM009753">
    <property type="protein sequence ID" value="PUZ54202.1"/>
    <property type="molecule type" value="Genomic_DNA"/>
</dbReference>
<evidence type="ECO:0000313" key="3">
    <source>
        <dbReference type="Proteomes" id="UP000244336"/>
    </source>
</evidence>
<dbReference type="Gramene" id="PUZ54202">
    <property type="protein sequence ID" value="PUZ54202"/>
    <property type="gene ID" value="GQ55_5G111600"/>
</dbReference>
<dbReference type="OrthoDB" id="76215at2759"/>